<feature type="region of interest" description="Disordered" evidence="1">
    <location>
        <begin position="1"/>
        <end position="40"/>
    </location>
</feature>
<gene>
    <name evidence="2" type="ORF">SLAV_36870</name>
</gene>
<feature type="compositionally biased region" description="Gly residues" evidence="1">
    <location>
        <begin position="1"/>
        <end position="20"/>
    </location>
</feature>
<name>A0A2K8PR02_STRLA</name>
<sequence length="40" mass="3677">MTGAGGAEAAGTRQGPGGGSRTAPAENAVPGIAVPCILGR</sequence>
<protein>
    <submittedName>
        <fullName evidence="2">Uncharacterized protein</fullName>
    </submittedName>
</protein>
<dbReference type="KEGG" id="slx:SLAV_36870"/>
<accession>A0A2K8PR02</accession>
<organism evidence="2 3">
    <name type="scientific">Streptomyces lavendulae subsp. lavendulae</name>
    <dbReference type="NCBI Taxonomy" id="58340"/>
    <lineage>
        <taxon>Bacteria</taxon>
        <taxon>Bacillati</taxon>
        <taxon>Actinomycetota</taxon>
        <taxon>Actinomycetes</taxon>
        <taxon>Kitasatosporales</taxon>
        <taxon>Streptomycetaceae</taxon>
        <taxon>Streptomyces</taxon>
    </lineage>
</organism>
<dbReference type="AlphaFoldDB" id="A0A2K8PR02"/>
<evidence type="ECO:0000313" key="2">
    <source>
        <dbReference type="EMBL" id="ATZ29139.1"/>
    </source>
</evidence>
<keyword evidence="3" id="KW-1185">Reference proteome</keyword>
<reference evidence="2 3" key="1">
    <citation type="submission" date="2017-11" db="EMBL/GenBank/DDBJ databases">
        <title>Complete genome sequence of Streptomyces lavendulae subsp. lavendulae CCM 3239 (formerly 'Streptomyces aureofaciens CCM 3239'), the producer of the angucycline-type antibiotic auricin.</title>
        <authorList>
            <person name="Busche T."/>
            <person name="Novakova R."/>
            <person name="Al'Dilaimi A."/>
            <person name="Homerova D."/>
            <person name="Feckova L."/>
            <person name="Rezuchova B."/>
            <person name="Mingyar E."/>
            <person name="Csolleiova D."/>
            <person name="Bekeova C."/>
            <person name="Winkler A."/>
            <person name="Sevcikova B."/>
            <person name="Kalinowski J."/>
            <person name="Kormanec J."/>
            <person name="Ruckert C."/>
        </authorList>
    </citation>
    <scope>NUCLEOTIDE SEQUENCE [LARGE SCALE GENOMIC DNA]</scope>
    <source>
        <strain evidence="2 3">CCM 3239</strain>
    </source>
</reference>
<evidence type="ECO:0000256" key="1">
    <source>
        <dbReference type="SAM" id="MobiDB-lite"/>
    </source>
</evidence>
<dbReference type="EMBL" id="CP024985">
    <property type="protein sequence ID" value="ATZ29139.1"/>
    <property type="molecule type" value="Genomic_DNA"/>
</dbReference>
<evidence type="ECO:0000313" key="3">
    <source>
        <dbReference type="Proteomes" id="UP000231791"/>
    </source>
</evidence>
<dbReference type="Proteomes" id="UP000231791">
    <property type="component" value="Chromosome"/>
</dbReference>
<proteinExistence type="predicted"/>